<gene>
    <name evidence="1" type="ORF">CEE36_08915</name>
</gene>
<reference evidence="1 2" key="1">
    <citation type="submission" date="2017-06" db="EMBL/GenBank/DDBJ databases">
        <title>Novel microbial phyla capable of carbon fixation and sulfur reduction in deep-sea sediments.</title>
        <authorList>
            <person name="Huang J."/>
            <person name="Baker B."/>
            <person name="Wang Y."/>
        </authorList>
    </citation>
    <scope>NUCLEOTIDE SEQUENCE [LARGE SCALE GENOMIC DNA]</scope>
    <source>
        <strain evidence="1">B3_TA06</strain>
    </source>
</reference>
<name>A0A532V183_UNCT6</name>
<sequence>MLQGLEATENAVIEAFIAGVDRTEVEAPTTVKVEPISAWERQVAMGDLPSSQNVRKSETTLPPSW</sequence>
<evidence type="ECO:0000313" key="2">
    <source>
        <dbReference type="Proteomes" id="UP000317778"/>
    </source>
</evidence>
<dbReference type="AlphaFoldDB" id="A0A532V183"/>
<organism evidence="1 2">
    <name type="scientific">candidate division TA06 bacterium B3_TA06</name>
    <dbReference type="NCBI Taxonomy" id="2012487"/>
    <lineage>
        <taxon>Bacteria</taxon>
        <taxon>Bacteria division TA06</taxon>
    </lineage>
</organism>
<comment type="caution">
    <text evidence="1">The sequence shown here is derived from an EMBL/GenBank/DDBJ whole genome shotgun (WGS) entry which is preliminary data.</text>
</comment>
<accession>A0A532V183</accession>
<proteinExistence type="predicted"/>
<dbReference type="EMBL" id="NJBO01000015">
    <property type="protein sequence ID" value="TKJ40976.1"/>
    <property type="molecule type" value="Genomic_DNA"/>
</dbReference>
<evidence type="ECO:0000313" key="1">
    <source>
        <dbReference type="EMBL" id="TKJ40976.1"/>
    </source>
</evidence>
<protein>
    <submittedName>
        <fullName evidence="1">Uncharacterized protein</fullName>
    </submittedName>
</protein>
<dbReference type="Proteomes" id="UP000317778">
    <property type="component" value="Unassembled WGS sequence"/>
</dbReference>